<feature type="non-terminal residue" evidence="1">
    <location>
        <position position="1"/>
    </location>
</feature>
<dbReference type="PANTHER" id="PTHR46601">
    <property type="entry name" value="ULP_PROTEASE DOMAIN-CONTAINING PROTEIN"/>
    <property type="match status" value="1"/>
</dbReference>
<keyword evidence="2" id="KW-1185">Reference proteome</keyword>
<proteinExistence type="predicted"/>
<reference evidence="1 2" key="1">
    <citation type="journal article" date="2019" name="Sci. Rep.">
        <title>Orb-weaving spider Araneus ventricosus genome elucidates the spidroin gene catalogue.</title>
        <authorList>
            <person name="Kono N."/>
            <person name="Nakamura H."/>
            <person name="Ohtoshi R."/>
            <person name="Moran D.A.P."/>
            <person name="Shinohara A."/>
            <person name="Yoshida Y."/>
            <person name="Fujiwara M."/>
            <person name="Mori M."/>
            <person name="Tomita M."/>
            <person name="Arakawa K."/>
        </authorList>
    </citation>
    <scope>NUCLEOTIDE SEQUENCE [LARGE SCALE GENOMIC DNA]</scope>
</reference>
<sequence length="252" mass="28927">RIQFQEFQNDKNSPEARVLQLDFAMNYSCSYQDEVQSALLTRKCITLFTAAVFVHGKCNTHLICSVTSEKENNTVRAFIENIYEEIQPNARENNFFEEIIWTNGSSSKFKNRDMTLLLQDLRIRFKKTSHWKYFATAHGKGVVDGIGGAITPKKQNVDNMPVNTINISTGNWVVVKYDESLYAGEVTQVLGKDIELSTMKKSGKFWEWPKREDKVFYNMSEVIQVIQPPTVINTCGDFDFPDIWKICAIHGT</sequence>
<evidence type="ECO:0000313" key="1">
    <source>
        <dbReference type="EMBL" id="GBM41824.1"/>
    </source>
</evidence>
<dbReference type="AlphaFoldDB" id="A0A4Y2FQ80"/>
<dbReference type="Proteomes" id="UP000499080">
    <property type="component" value="Unassembled WGS sequence"/>
</dbReference>
<dbReference type="OrthoDB" id="71166at2759"/>
<dbReference type="EMBL" id="BGPR01000974">
    <property type="protein sequence ID" value="GBM41824.1"/>
    <property type="molecule type" value="Genomic_DNA"/>
</dbReference>
<dbReference type="PANTHER" id="PTHR46601:SF2">
    <property type="entry name" value="UBIQUITIN-LIKE PROTEASE FAMILY PROFILE DOMAIN-CONTAINING PROTEIN"/>
    <property type="match status" value="1"/>
</dbReference>
<evidence type="ECO:0000313" key="2">
    <source>
        <dbReference type="Proteomes" id="UP000499080"/>
    </source>
</evidence>
<protein>
    <submittedName>
        <fullName evidence="1">Uncharacterized protein</fullName>
    </submittedName>
</protein>
<name>A0A4Y2FQ80_ARAVE</name>
<comment type="caution">
    <text evidence="1">The sequence shown here is derived from an EMBL/GenBank/DDBJ whole genome shotgun (WGS) entry which is preliminary data.</text>
</comment>
<organism evidence="1 2">
    <name type="scientific">Araneus ventricosus</name>
    <name type="common">Orbweaver spider</name>
    <name type="synonym">Epeira ventricosa</name>
    <dbReference type="NCBI Taxonomy" id="182803"/>
    <lineage>
        <taxon>Eukaryota</taxon>
        <taxon>Metazoa</taxon>
        <taxon>Ecdysozoa</taxon>
        <taxon>Arthropoda</taxon>
        <taxon>Chelicerata</taxon>
        <taxon>Arachnida</taxon>
        <taxon>Araneae</taxon>
        <taxon>Araneomorphae</taxon>
        <taxon>Entelegynae</taxon>
        <taxon>Araneoidea</taxon>
        <taxon>Araneidae</taxon>
        <taxon>Araneus</taxon>
    </lineage>
</organism>
<gene>
    <name evidence="1" type="ORF">AVEN_122447-2_1</name>
</gene>
<accession>A0A4Y2FQ80</accession>